<evidence type="ECO:0000313" key="2">
    <source>
        <dbReference type="EMBL" id="KCV69328.1"/>
    </source>
</evidence>
<feature type="compositionally biased region" description="Low complexity" evidence="1">
    <location>
        <begin position="295"/>
        <end position="308"/>
    </location>
</feature>
<dbReference type="eggNOG" id="ENOG502SCNI">
    <property type="taxonomic scope" value="Eukaryota"/>
</dbReference>
<gene>
    <name evidence="2" type="ORF">H696_03760</name>
</gene>
<keyword evidence="3" id="KW-1185">Reference proteome</keyword>
<dbReference type="GeneID" id="20528485"/>
<evidence type="ECO:0000313" key="3">
    <source>
        <dbReference type="Proteomes" id="UP000030693"/>
    </source>
</evidence>
<protein>
    <submittedName>
        <fullName evidence="2">Uncharacterized protein</fullName>
    </submittedName>
</protein>
<dbReference type="EMBL" id="KB932206">
    <property type="protein sequence ID" value="KCV69328.1"/>
    <property type="molecule type" value="Genomic_DNA"/>
</dbReference>
<dbReference type="InterPro" id="IPR007709">
    <property type="entry name" value="N-FG_amidohydro"/>
</dbReference>
<dbReference type="Pfam" id="PF05013">
    <property type="entry name" value="FGase"/>
    <property type="match status" value="1"/>
</dbReference>
<reference evidence="2" key="1">
    <citation type="submission" date="2013-04" db="EMBL/GenBank/DDBJ databases">
        <title>The Genome Sequence of Fonticula alba ATCC 38817.</title>
        <authorList>
            <consortium name="The Broad Institute Genomics Platform"/>
            <person name="Russ C."/>
            <person name="Cuomo C."/>
            <person name="Burger G."/>
            <person name="Gray M.W."/>
            <person name="Holland P.W.H."/>
            <person name="King N."/>
            <person name="Lang F.B.F."/>
            <person name="Roger A.J."/>
            <person name="Ruiz-Trillo I."/>
            <person name="Brown M."/>
            <person name="Walker B."/>
            <person name="Young S."/>
            <person name="Zeng Q."/>
            <person name="Gargeya S."/>
            <person name="Fitzgerald M."/>
            <person name="Haas B."/>
            <person name="Abouelleil A."/>
            <person name="Allen A.W."/>
            <person name="Alvarado L."/>
            <person name="Arachchi H.M."/>
            <person name="Berlin A.M."/>
            <person name="Chapman S.B."/>
            <person name="Gainer-Dewar J."/>
            <person name="Goldberg J."/>
            <person name="Griggs A."/>
            <person name="Gujja S."/>
            <person name="Hansen M."/>
            <person name="Howarth C."/>
            <person name="Imamovic A."/>
            <person name="Ireland A."/>
            <person name="Larimer J."/>
            <person name="McCowan C."/>
            <person name="Murphy C."/>
            <person name="Pearson M."/>
            <person name="Poon T.W."/>
            <person name="Priest M."/>
            <person name="Roberts A."/>
            <person name="Saif S."/>
            <person name="Shea T."/>
            <person name="Sisk P."/>
            <person name="Sykes S."/>
            <person name="Wortman J."/>
            <person name="Nusbaum C."/>
            <person name="Birren B."/>
        </authorList>
    </citation>
    <scope>NUCLEOTIDE SEQUENCE [LARGE SCALE GENOMIC DNA]</scope>
    <source>
        <strain evidence="2">ATCC 38817</strain>
    </source>
</reference>
<name>A0A058Z5W1_FONAL</name>
<feature type="region of interest" description="Disordered" evidence="1">
    <location>
        <begin position="293"/>
        <end position="356"/>
    </location>
</feature>
<dbReference type="Gene3D" id="3.40.630.40">
    <property type="entry name" value="Zn-dependent exopeptidases"/>
    <property type="match status" value="1"/>
</dbReference>
<evidence type="ECO:0000256" key="1">
    <source>
        <dbReference type="SAM" id="MobiDB-lite"/>
    </source>
</evidence>
<dbReference type="SUPFAM" id="SSF53187">
    <property type="entry name" value="Zn-dependent exopeptidases"/>
    <property type="match status" value="1"/>
</dbReference>
<organism evidence="2">
    <name type="scientific">Fonticula alba</name>
    <name type="common">Slime mold</name>
    <dbReference type="NCBI Taxonomy" id="691883"/>
    <lineage>
        <taxon>Eukaryota</taxon>
        <taxon>Rotosphaerida</taxon>
        <taxon>Fonticulaceae</taxon>
        <taxon>Fonticula</taxon>
    </lineage>
</organism>
<dbReference type="RefSeq" id="XP_009495893.1">
    <property type="nucleotide sequence ID" value="XM_009497618.1"/>
</dbReference>
<dbReference type="OrthoDB" id="282777at2759"/>
<accession>A0A058Z5W1</accession>
<dbReference type="Proteomes" id="UP000030693">
    <property type="component" value="Unassembled WGS sequence"/>
</dbReference>
<sequence>MPRDTALTSSYQAALANGDFAGLNRTAESGDETSKYPEVYELLTPSGPSLVHLVCEHASNRIPPPPYSADGTWPEEDQWLVNTHWALDIGAEALTRELSAALKAKTVLARFSRLMCDANREIGSDTMFRKVADGVPIALNAVRLDLQLDPALPPSSLACLANRTHPVTLPPCHRDPHHAFAHLSGMKNMTPEEEAKRVALLYNPFHDGVTDSILSYVLDPSQSGPHALPRLLLSVHTFTEVYENGEPRDVEVGLLFDRLQRDENFRRGGPANQTIAEQIVYRLRNGNNVMDCPVSSSSSASNGAVASSREMPTAAASSEEDVQLAGASSATAEDKASGTAMTGGKPEADTYQAPEDILCPIGPDGYDARLNEPYSGLDNPFAFLVRRQSDRVREILLDHYDEHDLLGSPPVVVPLMIEVRNDLAANPAWRAKFIPMFLDALLSVGFF</sequence>
<proteinExistence type="predicted"/>
<dbReference type="AlphaFoldDB" id="A0A058Z5W1"/>